<dbReference type="Gene3D" id="1.10.510.10">
    <property type="entry name" value="Transferase(Phosphotransferase) domain 1"/>
    <property type="match status" value="1"/>
</dbReference>
<dbReference type="Gramene" id="TRITD7Av1G270910.2">
    <property type="protein sequence ID" value="TRITD7Av1G270910.2"/>
    <property type="gene ID" value="TRITD7Av1G270910"/>
</dbReference>
<dbReference type="AlphaFoldDB" id="A0A9R0ZNU5"/>
<dbReference type="EMBL" id="LT934123">
    <property type="protein sequence ID" value="VAI81349.1"/>
    <property type="molecule type" value="Genomic_DNA"/>
</dbReference>
<sequence length="594" mass="62849">MEEAAAGSGEEEVYCAVGKEQWNWKANLRWVLANFPGRRLVLAHVHRPPHRINMMGAWVPVSQVGAAMVAACRKWEEDEASEALDQLVRMCKIQRVHARKVIVSGDDLAGGLVQLVADHAVAELVMGAAADRAYSRKMRAPKSKKAATVQLKANPSCRIWYVCKGKLICTREASEEGLVSRGEPSTASTSPRPTASDCSTSASSSHRHGDGAAERLGIHDSGDAGEMDDALAEKLKAEGTRRAPVAAVESVPVTDGDQAVGVLRFGLPELEEATGRFDESSRIGSAGIGRAGVYRGSLRGMNVAVRVISPDAAVGEARFAREADAISRVRHPGLVALIGACPEARAVVHELVPGGSLEDRLAQGGDGTPPLPWRARCAVAYQVCSVLAFLHSSAKTVHGDVRPATILLLDDDEEEHLLTGSKLAGLGMRGLVSEQRRAGREALAYVDPRYLATGEPTPQWDVHALGLVLLRLVAGMTARAAKKAAREAAADGRRGWSEVVAASAGGWPLELATEVALLGLRCCAVSDGREPCRPAGELLEEALTVLKAAMDAAPGRTWTSSLLSSSETGASHGGGSECHQQQQRVHKVVDAAAQ</sequence>
<evidence type="ECO:0000256" key="2">
    <source>
        <dbReference type="ARBA" id="ARBA00012483"/>
    </source>
</evidence>
<gene>
    <name evidence="6" type="ORF">TRITD_7Av1G270910</name>
</gene>
<dbReference type="PROSITE" id="PS50011">
    <property type="entry name" value="PROTEIN_KINASE_DOM"/>
    <property type="match status" value="1"/>
</dbReference>
<comment type="catalytic activity">
    <reaction evidence="1">
        <text>S-ubiquitinyl-[E2 ubiquitin-conjugating enzyme]-L-cysteine + [acceptor protein]-L-lysine = [E2 ubiquitin-conjugating enzyme]-L-cysteine + N(6)-ubiquitinyl-[acceptor protein]-L-lysine.</text>
        <dbReference type="EC" id="2.3.2.27"/>
    </reaction>
</comment>
<dbReference type="EC" id="2.3.2.27" evidence="2"/>
<dbReference type="InterPro" id="IPR011009">
    <property type="entry name" value="Kinase-like_dom_sf"/>
</dbReference>
<dbReference type="SUPFAM" id="SSF52402">
    <property type="entry name" value="Adenine nucleotide alpha hydrolases-like"/>
    <property type="match status" value="1"/>
</dbReference>
<dbReference type="Gene3D" id="3.40.50.620">
    <property type="entry name" value="HUPs"/>
    <property type="match status" value="1"/>
</dbReference>
<proteinExistence type="predicted"/>
<evidence type="ECO:0000256" key="4">
    <source>
        <dbReference type="SAM" id="MobiDB-lite"/>
    </source>
</evidence>
<name>A0A9R0ZNU5_TRITD</name>
<dbReference type="Proteomes" id="UP000324705">
    <property type="component" value="Chromosome 7A"/>
</dbReference>
<evidence type="ECO:0000313" key="6">
    <source>
        <dbReference type="EMBL" id="VAI81349.1"/>
    </source>
</evidence>
<feature type="domain" description="Protein kinase" evidence="5">
    <location>
        <begin position="277"/>
        <end position="589"/>
    </location>
</feature>
<dbReference type="GO" id="GO:0005524">
    <property type="term" value="F:ATP binding"/>
    <property type="evidence" value="ECO:0007669"/>
    <property type="project" value="InterPro"/>
</dbReference>
<keyword evidence="7" id="KW-1185">Reference proteome</keyword>
<evidence type="ECO:0000256" key="1">
    <source>
        <dbReference type="ARBA" id="ARBA00000900"/>
    </source>
</evidence>
<feature type="compositionally biased region" description="Basic and acidic residues" evidence="4">
    <location>
        <begin position="207"/>
        <end position="222"/>
    </location>
</feature>
<dbReference type="SUPFAM" id="SSF56112">
    <property type="entry name" value="Protein kinase-like (PK-like)"/>
    <property type="match status" value="1"/>
</dbReference>
<feature type="region of interest" description="Disordered" evidence="4">
    <location>
        <begin position="559"/>
        <end position="594"/>
    </location>
</feature>
<dbReference type="GO" id="GO:0004672">
    <property type="term" value="F:protein kinase activity"/>
    <property type="evidence" value="ECO:0007669"/>
    <property type="project" value="InterPro"/>
</dbReference>
<keyword evidence="3" id="KW-0833">Ubl conjugation pathway</keyword>
<dbReference type="GO" id="GO:0061630">
    <property type="term" value="F:ubiquitin protein ligase activity"/>
    <property type="evidence" value="ECO:0007669"/>
    <property type="project" value="UniProtKB-EC"/>
</dbReference>
<evidence type="ECO:0000313" key="7">
    <source>
        <dbReference type="Proteomes" id="UP000324705"/>
    </source>
</evidence>
<dbReference type="InterPro" id="IPR014729">
    <property type="entry name" value="Rossmann-like_a/b/a_fold"/>
</dbReference>
<dbReference type="InterPro" id="IPR051348">
    <property type="entry name" value="U-box_ubiquitin_ligases"/>
</dbReference>
<dbReference type="PANTHER" id="PTHR45647:SF142">
    <property type="entry name" value="PROTEIN KINASE DOMAIN-CONTAINING PROTEIN"/>
    <property type="match status" value="1"/>
</dbReference>
<protein>
    <recommendedName>
        <fullName evidence="2">RING-type E3 ubiquitin transferase</fullName>
        <ecNumber evidence="2">2.3.2.27</ecNumber>
    </recommendedName>
</protein>
<reference evidence="6 7" key="1">
    <citation type="submission" date="2017-09" db="EMBL/GenBank/DDBJ databases">
        <authorList>
            <consortium name="International Durum Wheat Genome Sequencing Consortium (IDWGSC)"/>
            <person name="Milanesi L."/>
        </authorList>
    </citation>
    <scope>NUCLEOTIDE SEQUENCE [LARGE SCALE GENOMIC DNA]</scope>
    <source>
        <strain evidence="7">cv. Svevo</strain>
    </source>
</reference>
<evidence type="ECO:0000256" key="3">
    <source>
        <dbReference type="ARBA" id="ARBA00022786"/>
    </source>
</evidence>
<dbReference type="InterPro" id="IPR000719">
    <property type="entry name" value="Prot_kinase_dom"/>
</dbReference>
<feature type="compositionally biased region" description="Low complexity" evidence="4">
    <location>
        <begin position="184"/>
        <end position="204"/>
    </location>
</feature>
<dbReference type="CDD" id="cd01989">
    <property type="entry name" value="USP_STK_Ubox_N"/>
    <property type="match status" value="1"/>
</dbReference>
<dbReference type="Pfam" id="PF00069">
    <property type="entry name" value="Pkinase"/>
    <property type="match status" value="1"/>
</dbReference>
<evidence type="ECO:0000259" key="5">
    <source>
        <dbReference type="PROSITE" id="PS50011"/>
    </source>
</evidence>
<dbReference type="Gene3D" id="3.30.200.20">
    <property type="entry name" value="Phosphorylase Kinase, domain 1"/>
    <property type="match status" value="1"/>
</dbReference>
<feature type="region of interest" description="Disordered" evidence="4">
    <location>
        <begin position="174"/>
        <end position="225"/>
    </location>
</feature>
<accession>A0A9R0ZNU5</accession>
<organism evidence="6 7">
    <name type="scientific">Triticum turgidum subsp. durum</name>
    <name type="common">Durum wheat</name>
    <name type="synonym">Triticum durum</name>
    <dbReference type="NCBI Taxonomy" id="4567"/>
    <lineage>
        <taxon>Eukaryota</taxon>
        <taxon>Viridiplantae</taxon>
        <taxon>Streptophyta</taxon>
        <taxon>Embryophyta</taxon>
        <taxon>Tracheophyta</taxon>
        <taxon>Spermatophyta</taxon>
        <taxon>Magnoliopsida</taxon>
        <taxon>Liliopsida</taxon>
        <taxon>Poales</taxon>
        <taxon>Poaceae</taxon>
        <taxon>BOP clade</taxon>
        <taxon>Pooideae</taxon>
        <taxon>Triticodae</taxon>
        <taxon>Triticeae</taxon>
        <taxon>Triticinae</taxon>
        <taxon>Triticum</taxon>
    </lineage>
</organism>
<dbReference type="PANTHER" id="PTHR45647">
    <property type="entry name" value="OS02G0152300 PROTEIN"/>
    <property type="match status" value="1"/>
</dbReference>